<feature type="transmembrane region" description="Helical" evidence="13">
    <location>
        <begin position="374"/>
        <end position="399"/>
    </location>
</feature>
<organism evidence="17 18">
    <name type="scientific">Veillonella seminalis</name>
    <dbReference type="NCBI Taxonomy" id="1502943"/>
    <lineage>
        <taxon>Bacteria</taxon>
        <taxon>Bacillati</taxon>
        <taxon>Bacillota</taxon>
        <taxon>Negativicutes</taxon>
        <taxon>Veillonellales</taxon>
        <taxon>Veillonellaceae</taxon>
        <taxon>Veillonella</taxon>
    </lineage>
</organism>
<keyword evidence="4" id="KW-1003">Cell membrane</keyword>
<evidence type="ECO:0000256" key="6">
    <source>
        <dbReference type="ARBA" id="ARBA00022597"/>
    </source>
</evidence>
<dbReference type="InterPro" id="IPR013011">
    <property type="entry name" value="PTS_EIIB_2"/>
</dbReference>
<feature type="domain" description="PTS EIIC type-2" evidence="16">
    <location>
        <begin position="326"/>
        <end position="660"/>
    </location>
</feature>
<protein>
    <submittedName>
        <fullName evidence="17">PTS fructose transporter subunit IIC</fullName>
    </submittedName>
</protein>
<dbReference type="NCBIfam" id="TIGR01427">
    <property type="entry name" value="PTS_IIC_fructo"/>
    <property type="match status" value="1"/>
</dbReference>
<feature type="domain" description="PTS EIIA type-2" evidence="14">
    <location>
        <begin position="5"/>
        <end position="149"/>
    </location>
</feature>
<evidence type="ECO:0000256" key="1">
    <source>
        <dbReference type="ARBA" id="ARBA00004429"/>
    </source>
</evidence>
<dbReference type="FunFam" id="3.40.50.2300:FF:000014">
    <property type="entry name" value="PTS system fructose-like transporter subunit IIB"/>
    <property type="match status" value="1"/>
</dbReference>
<evidence type="ECO:0000256" key="5">
    <source>
        <dbReference type="ARBA" id="ARBA00022553"/>
    </source>
</evidence>
<evidence type="ECO:0000256" key="2">
    <source>
        <dbReference type="ARBA" id="ARBA00004496"/>
    </source>
</evidence>
<accession>A0A833CCK0</accession>
<sequence>MKITDLLQKQSIQLQAHPTTKDIAIRQLAELMDASGNLKNKEQYIKDVLIREESGSTCLGMGLATPHAKSIGVKTPGLAAMTVPEGMNFESLDGEPTRLFFMIAAPEGQADMHVQVLANLATLIMDPEFKEALIKAQTVEGFLALIDVKEADLFEPKMTETEALAIVEQNVTTAGTAAPNAEQPEQKPTEATPAKAGDGSYRVLGVTACPTGIAHTAMAAEALTRTAADMGITIKVEQNGASGVKDALTAQDIANADCIIVAADKSVPMARFNGKPLIQVKVADGINKAKELLEEATSGKAPIYEAGEEKANKNAISAKDSFGRQIYKHLMNGVSHMLPFVIGGGILIALAFLFDDFNPADPSKFGSGTELAAFFMKIGGASFSFMLPVLAGFIGMSIADRPGLAVGFVGGYLANAGGSGFLGALLAGFVAGYLMLLLKRAFSVLPQSLEGIKPVLLYPVLGVLFMGIIITFIINPPVGALNEGLMNALKSMDTSSRIVIGIIFAGMMAVDMGGPVNKAAYVISTGLLATGEYGVMAAVMAGGMVPPLAIALCTTFFPNRFTPAERKSGITNYVMGFSFITEGAIPFAAADPVRVIPSCIVGAGVAGALSMAFECTLRAPHGGIFVVPTIGNPLMYLLAILVGSVVTALLLAVLKNPLKD</sequence>
<dbReference type="RefSeq" id="WP_127006993.1">
    <property type="nucleotide sequence ID" value="NZ_RQUZ01000001.1"/>
</dbReference>
<dbReference type="GO" id="GO:0022877">
    <property type="term" value="F:protein-N(PI)-phosphohistidine-fructose phosphotransferase system transporter activity"/>
    <property type="evidence" value="ECO:0007669"/>
    <property type="project" value="InterPro"/>
</dbReference>
<evidence type="ECO:0000256" key="3">
    <source>
        <dbReference type="ARBA" id="ARBA00022448"/>
    </source>
</evidence>
<dbReference type="InterPro" id="IPR006327">
    <property type="entry name" value="PTS_IIC_fruc"/>
</dbReference>
<dbReference type="InterPro" id="IPR002178">
    <property type="entry name" value="PTS_EIIA_type-2_dom"/>
</dbReference>
<dbReference type="InterPro" id="IPR003501">
    <property type="entry name" value="PTS_EIIB_2/3"/>
</dbReference>
<feature type="region of interest" description="Disordered" evidence="12">
    <location>
        <begin position="176"/>
        <end position="196"/>
    </location>
</feature>
<evidence type="ECO:0000256" key="10">
    <source>
        <dbReference type="ARBA" id="ARBA00022989"/>
    </source>
</evidence>
<evidence type="ECO:0000256" key="8">
    <source>
        <dbReference type="ARBA" id="ARBA00022683"/>
    </source>
</evidence>
<keyword evidence="6" id="KW-0762">Sugar transport</keyword>
<dbReference type="Gene3D" id="3.40.930.10">
    <property type="entry name" value="Mannitol-specific EII, Chain A"/>
    <property type="match status" value="1"/>
</dbReference>
<evidence type="ECO:0000259" key="16">
    <source>
        <dbReference type="PROSITE" id="PS51104"/>
    </source>
</evidence>
<gene>
    <name evidence="17" type="ORF">F8R14_00775</name>
</gene>
<dbReference type="PROSITE" id="PS51104">
    <property type="entry name" value="PTS_EIIC_TYPE_2"/>
    <property type="match status" value="1"/>
</dbReference>
<dbReference type="InterPro" id="IPR013014">
    <property type="entry name" value="PTS_EIIC_2"/>
</dbReference>
<dbReference type="GeneID" id="83054231"/>
<reference evidence="17 18" key="1">
    <citation type="submission" date="2019-09" db="EMBL/GenBank/DDBJ databases">
        <title>Draft genome sequence of 3 type strains from the CCUG.</title>
        <authorList>
            <person name="Pineiro-Iglesias B."/>
            <person name="Tunovic T."/>
            <person name="Unosson C."/>
            <person name="Inganas E."/>
            <person name="Ohlen M."/>
            <person name="Cardew S."/>
            <person name="Jensie-Markopoulos S."/>
            <person name="Salva-Serra F."/>
            <person name="Jaen-Luchoro D."/>
            <person name="Karlsson R."/>
            <person name="Svensson-Stadler L."/>
            <person name="Chun J."/>
            <person name="Moore E."/>
        </authorList>
    </citation>
    <scope>NUCLEOTIDE SEQUENCE [LARGE SCALE GENOMIC DNA]</scope>
    <source>
        <strain evidence="17 18">CCUG 65427</strain>
    </source>
</reference>
<keyword evidence="7" id="KW-0808">Transferase</keyword>
<keyword evidence="11 13" id="KW-0472">Membrane</keyword>
<dbReference type="NCBIfam" id="TIGR00829">
    <property type="entry name" value="FRU"/>
    <property type="match status" value="1"/>
</dbReference>
<dbReference type="InterPro" id="IPR050864">
    <property type="entry name" value="Bacterial_PTS_Sugar_Transport"/>
</dbReference>
<keyword evidence="9 13" id="KW-0812">Transmembrane</keyword>
<dbReference type="PANTHER" id="PTHR30505">
    <property type="entry name" value="FRUCTOSE-LIKE PERMEASE"/>
    <property type="match status" value="1"/>
</dbReference>
<dbReference type="PROSITE" id="PS51094">
    <property type="entry name" value="PTS_EIIA_TYPE_2"/>
    <property type="match status" value="1"/>
</dbReference>
<dbReference type="InterPro" id="IPR016152">
    <property type="entry name" value="PTrfase/Anion_transptr"/>
</dbReference>
<evidence type="ECO:0000256" key="13">
    <source>
        <dbReference type="SAM" id="Phobius"/>
    </source>
</evidence>
<evidence type="ECO:0000256" key="11">
    <source>
        <dbReference type="ARBA" id="ARBA00023136"/>
    </source>
</evidence>
<evidence type="ECO:0000259" key="15">
    <source>
        <dbReference type="PROSITE" id="PS51099"/>
    </source>
</evidence>
<dbReference type="PROSITE" id="PS51099">
    <property type="entry name" value="PTS_EIIB_TYPE_2"/>
    <property type="match status" value="1"/>
</dbReference>
<evidence type="ECO:0000256" key="4">
    <source>
        <dbReference type="ARBA" id="ARBA00022475"/>
    </source>
</evidence>
<feature type="transmembrane region" description="Helical" evidence="13">
    <location>
        <begin position="495"/>
        <end position="513"/>
    </location>
</feature>
<dbReference type="CDD" id="cd05569">
    <property type="entry name" value="PTS_IIB_fructose"/>
    <property type="match status" value="1"/>
</dbReference>
<evidence type="ECO:0000259" key="14">
    <source>
        <dbReference type="PROSITE" id="PS51094"/>
    </source>
</evidence>
<evidence type="ECO:0000256" key="9">
    <source>
        <dbReference type="ARBA" id="ARBA00022692"/>
    </source>
</evidence>
<dbReference type="CDD" id="cd00211">
    <property type="entry name" value="PTS_IIA_fru"/>
    <property type="match status" value="1"/>
</dbReference>
<evidence type="ECO:0000313" key="17">
    <source>
        <dbReference type="EMBL" id="KAB1479838.1"/>
    </source>
</evidence>
<feature type="transmembrane region" description="Helical" evidence="13">
    <location>
        <begin position="533"/>
        <end position="558"/>
    </location>
</feature>
<evidence type="ECO:0000256" key="7">
    <source>
        <dbReference type="ARBA" id="ARBA00022679"/>
    </source>
</evidence>
<dbReference type="InterPro" id="IPR003352">
    <property type="entry name" value="PTS_EIIC"/>
</dbReference>
<dbReference type="GO" id="GO:0005886">
    <property type="term" value="C:plasma membrane"/>
    <property type="evidence" value="ECO:0007669"/>
    <property type="project" value="UniProtKB-SubCell"/>
</dbReference>
<evidence type="ECO:0000256" key="12">
    <source>
        <dbReference type="SAM" id="MobiDB-lite"/>
    </source>
</evidence>
<dbReference type="AlphaFoldDB" id="A0A833CCK0"/>
<comment type="caution">
    <text evidence="17">The sequence shown here is derived from an EMBL/GenBank/DDBJ whole genome shotgun (WGS) entry which is preliminary data.</text>
</comment>
<keyword evidence="3" id="KW-0813">Transport</keyword>
<name>A0A833CCK0_9FIRM</name>
<dbReference type="GO" id="GO:0009401">
    <property type="term" value="P:phosphoenolpyruvate-dependent sugar phosphotransferase system"/>
    <property type="evidence" value="ECO:0007669"/>
    <property type="project" value="UniProtKB-KW"/>
</dbReference>
<dbReference type="Pfam" id="PF02302">
    <property type="entry name" value="PTS_IIB"/>
    <property type="match status" value="1"/>
</dbReference>
<feature type="transmembrane region" description="Helical" evidence="13">
    <location>
        <begin position="411"/>
        <end position="436"/>
    </location>
</feature>
<keyword evidence="5" id="KW-0597">Phosphoprotein</keyword>
<dbReference type="SUPFAM" id="SSF55804">
    <property type="entry name" value="Phoshotransferase/anion transport protein"/>
    <property type="match status" value="1"/>
</dbReference>
<dbReference type="GO" id="GO:0005737">
    <property type="term" value="C:cytoplasm"/>
    <property type="evidence" value="ECO:0007669"/>
    <property type="project" value="UniProtKB-SubCell"/>
</dbReference>
<dbReference type="Pfam" id="PF02378">
    <property type="entry name" value="PTS_EIIC"/>
    <property type="match status" value="1"/>
</dbReference>
<evidence type="ECO:0000313" key="18">
    <source>
        <dbReference type="Proteomes" id="UP000434554"/>
    </source>
</evidence>
<dbReference type="GO" id="GO:0005351">
    <property type="term" value="F:carbohydrate:proton symporter activity"/>
    <property type="evidence" value="ECO:0007669"/>
    <property type="project" value="InterPro"/>
</dbReference>
<dbReference type="Gene3D" id="3.40.50.2300">
    <property type="match status" value="1"/>
</dbReference>
<dbReference type="GO" id="GO:0090563">
    <property type="term" value="F:protein-phosphocysteine-sugar phosphotransferase activity"/>
    <property type="evidence" value="ECO:0007669"/>
    <property type="project" value="TreeGrafter"/>
</dbReference>
<keyword evidence="10 13" id="KW-1133">Transmembrane helix</keyword>
<dbReference type="SUPFAM" id="SSF52794">
    <property type="entry name" value="PTS system IIB component-like"/>
    <property type="match status" value="1"/>
</dbReference>
<feature type="transmembrane region" description="Helical" evidence="13">
    <location>
        <begin position="334"/>
        <end position="354"/>
    </location>
</feature>
<feature type="transmembrane region" description="Helical" evidence="13">
    <location>
        <begin position="595"/>
        <end position="613"/>
    </location>
</feature>
<comment type="subcellular location">
    <subcellularLocation>
        <location evidence="1">Cell inner membrane</location>
        <topology evidence="1">Multi-pass membrane protein</topology>
    </subcellularLocation>
    <subcellularLocation>
        <location evidence="2">Cytoplasm</location>
    </subcellularLocation>
</comment>
<dbReference type="FunFam" id="3.40.930.10:FF:000009">
    <property type="entry name" value="PTS system, fructose specific IIABC component"/>
    <property type="match status" value="1"/>
</dbReference>
<dbReference type="Pfam" id="PF00359">
    <property type="entry name" value="PTS_EIIA_2"/>
    <property type="match status" value="1"/>
</dbReference>
<dbReference type="PANTHER" id="PTHR30505:SF28">
    <property type="entry name" value="PTS SYSTEM 2-O-ALPHA-MANNOSYL-D-GLYCERATE-SPECIFIC EIIABC COMPONENT"/>
    <property type="match status" value="1"/>
</dbReference>
<proteinExistence type="predicted"/>
<feature type="transmembrane region" description="Helical" evidence="13">
    <location>
        <begin position="456"/>
        <end position="474"/>
    </location>
</feature>
<feature type="transmembrane region" description="Helical" evidence="13">
    <location>
        <begin position="634"/>
        <end position="654"/>
    </location>
</feature>
<feature type="domain" description="PTS EIIB type-2" evidence="15">
    <location>
        <begin position="201"/>
        <end position="298"/>
    </location>
</feature>
<dbReference type="EMBL" id="WBKH01000001">
    <property type="protein sequence ID" value="KAB1479838.1"/>
    <property type="molecule type" value="Genomic_DNA"/>
</dbReference>
<dbReference type="InterPro" id="IPR003353">
    <property type="entry name" value="PTS_IIB_fruc"/>
</dbReference>
<dbReference type="Proteomes" id="UP000434554">
    <property type="component" value="Unassembled WGS sequence"/>
</dbReference>
<keyword evidence="8" id="KW-0598">Phosphotransferase system</keyword>
<dbReference type="InterPro" id="IPR036095">
    <property type="entry name" value="PTS_EIIB-like_sf"/>
</dbReference>